<gene>
    <name evidence="2" type="ORF">S12H4_19234</name>
</gene>
<dbReference type="AlphaFoldDB" id="X1T428"/>
<feature type="region of interest" description="Disordered" evidence="1">
    <location>
        <begin position="31"/>
        <end position="116"/>
    </location>
</feature>
<comment type="caution">
    <text evidence="2">The sequence shown here is derived from an EMBL/GenBank/DDBJ whole genome shotgun (WGS) entry which is preliminary data.</text>
</comment>
<dbReference type="EMBL" id="BARW01009592">
    <property type="protein sequence ID" value="GAI82380.1"/>
    <property type="molecule type" value="Genomic_DNA"/>
</dbReference>
<name>X1T428_9ZZZZ</name>
<feature type="compositionally biased region" description="Basic and acidic residues" evidence="1">
    <location>
        <begin position="64"/>
        <end position="75"/>
    </location>
</feature>
<proteinExistence type="predicted"/>
<evidence type="ECO:0000256" key="1">
    <source>
        <dbReference type="SAM" id="MobiDB-lite"/>
    </source>
</evidence>
<reference evidence="2" key="1">
    <citation type="journal article" date="2014" name="Front. Microbiol.">
        <title>High frequency of phylogenetically diverse reductive dehalogenase-homologous genes in deep subseafloor sedimentary metagenomes.</title>
        <authorList>
            <person name="Kawai M."/>
            <person name="Futagami T."/>
            <person name="Toyoda A."/>
            <person name="Takaki Y."/>
            <person name="Nishi S."/>
            <person name="Hori S."/>
            <person name="Arai W."/>
            <person name="Tsubouchi T."/>
            <person name="Morono Y."/>
            <person name="Uchiyama I."/>
            <person name="Ito T."/>
            <person name="Fujiyama A."/>
            <person name="Inagaki F."/>
            <person name="Takami H."/>
        </authorList>
    </citation>
    <scope>NUCLEOTIDE SEQUENCE</scope>
    <source>
        <strain evidence="2">Expedition CK06-06</strain>
    </source>
</reference>
<sequence>MKRFLLSVFIFIITLSFTATDVTFAKEKLSKTQKQANLEAKKKARAEERAKKKAIKEAKRKAKKAELAKKKAERAAKRKAKKADLARKKAERKAKRKAKKGKLATKKTTGKTPLWMPFQNPDKYLNSARSCLNKKQFASARTGAAYVANNCSIREKQIEAIVLLEQIGQIEAAYTASKEAAAKIKRKSRPRRLKKARKTKTEKLAAKRKAKKADLARKKAERKAKRKAK</sequence>
<feature type="compositionally biased region" description="Basic residues" evidence="1">
    <location>
        <begin position="51"/>
        <end position="63"/>
    </location>
</feature>
<feature type="compositionally biased region" description="Basic residues" evidence="1">
    <location>
        <begin position="183"/>
        <end position="198"/>
    </location>
</feature>
<evidence type="ECO:0000313" key="2">
    <source>
        <dbReference type="EMBL" id="GAI82380.1"/>
    </source>
</evidence>
<organism evidence="2">
    <name type="scientific">marine sediment metagenome</name>
    <dbReference type="NCBI Taxonomy" id="412755"/>
    <lineage>
        <taxon>unclassified sequences</taxon>
        <taxon>metagenomes</taxon>
        <taxon>ecological metagenomes</taxon>
    </lineage>
</organism>
<feature type="region of interest" description="Disordered" evidence="1">
    <location>
        <begin position="176"/>
        <end position="229"/>
    </location>
</feature>
<feature type="compositionally biased region" description="Basic and acidic residues" evidence="1">
    <location>
        <begin position="39"/>
        <end position="50"/>
    </location>
</feature>
<feature type="compositionally biased region" description="Basic residues" evidence="1">
    <location>
        <begin position="219"/>
        <end position="229"/>
    </location>
</feature>
<feature type="compositionally biased region" description="Basic residues" evidence="1">
    <location>
        <begin position="89"/>
        <end position="109"/>
    </location>
</feature>
<feature type="non-terminal residue" evidence="2">
    <location>
        <position position="229"/>
    </location>
</feature>
<protein>
    <submittedName>
        <fullName evidence="2">Uncharacterized protein</fullName>
    </submittedName>
</protein>
<accession>X1T428</accession>